<reference evidence="3" key="1">
    <citation type="submission" date="2022-07" db="EMBL/GenBank/DDBJ databases">
        <title>Enhanced cultured diversity of the mouse gut microbiota enables custom-made synthetic communities.</title>
        <authorList>
            <person name="Afrizal A."/>
        </authorList>
    </citation>
    <scope>NUCLEOTIDE SEQUENCE</scope>
    <source>
        <strain evidence="3">DSM 29482</strain>
    </source>
</reference>
<accession>A0A9X2MG47</accession>
<dbReference type="EMBL" id="JANJZL010000002">
    <property type="protein sequence ID" value="MCR2043385.1"/>
    <property type="molecule type" value="Genomic_DNA"/>
</dbReference>
<dbReference type="InterPro" id="IPR044946">
    <property type="entry name" value="Restrct_endonuc_typeI_TRD_sf"/>
</dbReference>
<keyword evidence="1" id="KW-0680">Restriction system</keyword>
<dbReference type="SUPFAM" id="SSF116734">
    <property type="entry name" value="DNA methylase specificity domain"/>
    <property type="match status" value="1"/>
</dbReference>
<evidence type="ECO:0000313" key="3">
    <source>
        <dbReference type="EMBL" id="MCR2043385.1"/>
    </source>
</evidence>
<keyword evidence="4" id="KW-1185">Reference proteome</keyword>
<comment type="caution">
    <text evidence="3">The sequence shown here is derived from an EMBL/GenBank/DDBJ whole genome shotgun (WGS) entry which is preliminary data.</text>
</comment>
<evidence type="ECO:0000313" key="4">
    <source>
        <dbReference type="Proteomes" id="UP001142078"/>
    </source>
</evidence>
<dbReference type="AlphaFoldDB" id="A0A9X2MG47"/>
<sequence>MRLKEIVEVTQGIPLSRIKVDDTMETEKRIVYSFENESSIIVPKLIEETNQNIPVVREDMILLNLTSYNAKKAEKGDLGKVIPSNYIIIEVKDKNIVDPDYLEWYIDKSESFERELYKIKQGSIIMSIPINEFRKMKIKLPNIEFQRKLGKVNSLNRRRKQLFAEREELLEKSLITINEEEMMNG</sequence>
<organism evidence="3 4">
    <name type="scientific">Anaerosalibacter massiliensis</name>
    <dbReference type="NCBI Taxonomy" id="1347392"/>
    <lineage>
        <taxon>Bacteria</taxon>
        <taxon>Bacillati</taxon>
        <taxon>Bacillota</taxon>
        <taxon>Tissierellia</taxon>
        <taxon>Tissierellales</taxon>
        <taxon>Sporanaerobacteraceae</taxon>
        <taxon>Anaerosalibacter</taxon>
    </lineage>
</organism>
<dbReference type="GO" id="GO:0009307">
    <property type="term" value="P:DNA restriction-modification system"/>
    <property type="evidence" value="ECO:0007669"/>
    <property type="project" value="UniProtKB-KW"/>
</dbReference>
<dbReference type="OrthoDB" id="5679005at2"/>
<evidence type="ECO:0008006" key="5">
    <source>
        <dbReference type="Google" id="ProtNLM"/>
    </source>
</evidence>
<dbReference type="RefSeq" id="WP_042678403.1">
    <property type="nucleotide sequence ID" value="NZ_CABKTM010000004.1"/>
</dbReference>
<dbReference type="Proteomes" id="UP001142078">
    <property type="component" value="Unassembled WGS sequence"/>
</dbReference>
<protein>
    <recommendedName>
        <fullName evidence="5">Type I restriction modification DNA specificity domain-containing protein</fullName>
    </recommendedName>
</protein>
<dbReference type="GO" id="GO:0003677">
    <property type="term" value="F:DNA binding"/>
    <property type="evidence" value="ECO:0007669"/>
    <property type="project" value="UniProtKB-KW"/>
</dbReference>
<evidence type="ECO:0000256" key="2">
    <source>
        <dbReference type="ARBA" id="ARBA00023125"/>
    </source>
</evidence>
<name>A0A9X2MG47_9FIRM</name>
<gene>
    <name evidence="3" type="ORF">NSA23_04550</name>
</gene>
<evidence type="ECO:0000256" key="1">
    <source>
        <dbReference type="ARBA" id="ARBA00022747"/>
    </source>
</evidence>
<proteinExistence type="predicted"/>
<dbReference type="Gene3D" id="3.90.220.20">
    <property type="entry name" value="DNA methylase specificity domains"/>
    <property type="match status" value="1"/>
</dbReference>
<keyword evidence="2" id="KW-0238">DNA-binding</keyword>